<organism evidence="4 5">
    <name type="scientific">Diaporthe eres</name>
    <name type="common">Phomopsis oblonga</name>
    <dbReference type="NCBI Taxonomy" id="83184"/>
    <lineage>
        <taxon>Eukaryota</taxon>
        <taxon>Fungi</taxon>
        <taxon>Dikarya</taxon>
        <taxon>Ascomycota</taxon>
        <taxon>Pezizomycotina</taxon>
        <taxon>Sordariomycetes</taxon>
        <taxon>Sordariomycetidae</taxon>
        <taxon>Diaporthales</taxon>
        <taxon>Diaporthaceae</taxon>
        <taxon>Diaporthe</taxon>
        <taxon>Diaporthe eres species complex</taxon>
    </lineage>
</organism>
<name>A0ABR1NP96_DIAER</name>
<dbReference type="InterPro" id="IPR029058">
    <property type="entry name" value="AB_hydrolase_fold"/>
</dbReference>
<proteinExistence type="predicted"/>
<dbReference type="SUPFAM" id="SSF53474">
    <property type="entry name" value="alpha/beta-Hydrolases"/>
    <property type="match status" value="1"/>
</dbReference>
<feature type="domain" description="Carrier" evidence="2">
    <location>
        <begin position="16"/>
        <end position="81"/>
    </location>
</feature>
<evidence type="ECO:0000313" key="4">
    <source>
        <dbReference type="EMBL" id="KAK7709557.1"/>
    </source>
</evidence>
<dbReference type="EMBL" id="JAKNSF020000168">
    <property type="protein sequence ID" value="KAK7709557.1"/>
    <property type="molecule type" value="Genomic_DNA"/>
</dbReference>
<evidence type="ECO:0000256" key="1">
    <source>
        <dbReference type="SAM" id="MobiDB-lite"/>
    </source>
</evidence>
<dbReference type="Gene3D" id="3.40.50.1820">
    <property type="entry name" value="alpha/beta hydrolase"/>
    <property type="match status" value="1"/>
</dbReference>
<dbReference type="InterPro" id="IPR009081">
    <property type="entry name" value="PP-bd_ACP"/>
</dbReference>
<comment type="caution">
    <text evidence="4">The sequence shown here is derived from an EMBL/GenBank/DDBJ whole genome shotgun (WGS) entry which is preliminary data.</text>
</comment>
<feature type="domain" description="Thioesterase" evidence="3">
    <location>
        <begin position="136"/>
        <end position="243"/>
    </location>
</feature>
<evidence type="ECO:0000259" key="2">
    <source>
        <dbReference type="Pfam" id="PF00550"/>
    </source>
</evidence>
<dbReference type="InterPro" id="IPR001031">
    <property type="entry name" value="Thioesterase"/>
</dbReference>
<keyword evidence="5" id="KW-1185">Reference proteome</keyword>
<dbReference type="InterPro" id="IPR036736">
    <property type="entry name" value="ACP-like_sf"/>
</dbReference>
<evidence type="ECO:0000313" key="5">
    <source>
        <dbReference type="Proteomes" id="UP001430848"/>
    </source>
</evidence>
<protein>
    <submittedName>
        <fullName evidence="4">Secondary metabolism biosynthetic enzyme</fullName>
    </submittedName>
</protein>
<gene>
    <name evidence="4" type="ORF">SLS63_013192</name>
</gene>
<reference evidence="4 5" key="1">
    <citation type="submission" date="2024-02" db="EMBL/GenBank/DDBJ databases">
        <title>De novo assembly and annotation of 12 fungi associated with fruit tree decline syndrome in Ontario, Canada.</title>
        <authorList>
            <person name="Sulman M."/>
            <person name="Ellouze W."/>
            <person name="Ilyukhin E."/>
        </authorList>
    </citation>
    <scope>NUCLEOTIDE SEQUENCE [LARGE SCALE GENOMIC DNA]</scope>
    <source>
        <strain evidence="4 5">M169</strain>
    </source>
</reference>
<evidence type="ECO:0000259" key="3">
    <source>
        <dbReference type="Pfam" id="PF00975"/>
    </source>
</evidence>
<dbReference type="Pfam" id="PF00550">
    <property type="entry name" value="PP-binding"/>
    <property type="match status" value="1"/>
</dbReference>
<sequence>MITPSSTVAEKQLCHTVLELIAAELEVEPQELYNDHTEFEELGLDRNLASFTVRKIKQKAGIQLSEGVFDDCPDVGLFKTHLVQEARRLATPAVSEPQAPPPAQKPGTTSNGDKTKPPAPLSVLIRGRRTSPDNANLFLLPDGSGSAMCYARIPPLSQAHNLWALNSPFLGRGRSVEGFTIQALASTWTEEILSIQPPGRGRAYALGGWSAGGYYAFEVARQLRARGLVVDRLVLIDSPSRTRFEAMPLAVVEYLSRHSLMGQGGEQAKPAPAWLVDHFAATLEAVEAYVPDAMGPPPESNSAACGGSGGGDGGQATLPRVFIIWAEDALLSPEEARRTGLDLKIHVSRFLLESRSEEDYGPGGWESLFPPGTPISVATMPGHHFNIVHQPHENRWRTVDILEEL</sequence>
<dbReference type="Pfam" id="PF00975">
    <property type="entry name" value="Thioesterase"/>
    <property type="match status" value="1"/>
</dbReference>
<dbReference type="SUPFAM" id="SSF47336">
    <property type="entry name" value="ACP-like"/>
    <property type="match status" value="1"/>
</dbReference>
<dbReference type="Gene3D" id="1.10.1200.10">
    <property type="entry name" value="ACP-like"/>
    <property type="match status" value="1"/>
</dbReference>
<feature type="region of interest" description="Disordered" evidence="1">
    <location>
        <begin position="90"/>
        <end position="121"/>
    </location>
</feature>
<dbReference type="Proteomes" id="UP001430848">
    <property type="component" value="Unassembled WGS sequence"/>
</dbReference>
<accession>A0ABR1NP96</accession>